<dbReference type="CDD" id="cd00038">
    <property type="entry name" value="CAP_ED"/>
    <property type="match status" value="1"/>
</dbReference>
<organism evidence="6 7">
    <name type="scientific">Sphingomonas olei</name>
    <dbReference type="NCBI Taxonomy" id="1886787"/>
    <lineage>
        <taxon>Bacteria</taxon>
        <taxon>Pseudomonadati</taxon>
        <taxon>Pseudomonadota</taxon>
        <taxon>Alphaproteobacteria</taxon>
        <taxon>Sphingomonadales</taxon>
        <taxon>Sphingomonadaceae</taxon>
        <taxon>Sphingomonas</taxon>
    </lineage>
</organism>
<dbReference type="SMART" id="SM00419">
    <property type="entry name" value="HTH_CRP"/>
    <property type="match status" value="1"/>
</dbReference>
<dbReference type="Pfam" id="PF13545">
    <property type="entry name" value="HTH_Crp_2"/>
    <property type="match status" value="1"/>
</dbReference>
<feature type="domain" description="HTH crp-type" evidence="5">
    <location>
        <begin position="146"/>
        <end position="220"/>
    </location>
</feature>
<dbReference type="EMBL" id="SSTI01000003">
    <property type="protein sequence ID" value="THG40863.1"/>
    <property type="molecule type" value="Genomic_DNA"/>
</dbReference>
<reference evidence="6 7" key="1">
    <citation type="submission" date="2019-04" db="EMBL/GenBank/DDBJ databases">
        <title>Microbes associate with the intestines of laboratory mice.</title>
        <authorList>
            <person name="Navarre W."/>
            <person name="Wong E."/>
            <person name="Huang K.C."/>
            <person name="Tropini C."/>
            <person name="Ng K."/>
            <person name="Yu B."/>
        </authorList>
    </citation>
    <scope>NUCLEOTIDE SEQUENCE [LARGE SCALE GENOMIC DNA]</scope>
    <source>
        <strain evidence="6 7">NM83_B4-11</strain>
    </source>
</reference>
<dbReference type="InterPro" id="IPR000595">
    <property type="entry name" value="cNMP-bd_dom"/>
</dbReference>
<evidence type="ECO:0000256" key="2">
    <source>
        <dbReference type="ARBA" id="ARBA00023125"/>
    </source>
</evidence>
<dbReference type="PROSITE" id="PS50042">
    <property type="entry name" value="CNMP_BINDING_3"/>
    <property type="match status" value="1"/>
</dbReference>
<dbReference type="SUPFAM" id="SSF51206">
    <property type="entry name" value="cAMP-binding domain-like"/>
    <property type="match status" value="1"/>
</dbReference>
<protein>
    <submittedName>
        <fullName evidence="6">Crp/Fnr family transcriptional regulator</fullName>
    </submittedName>
</protein>
<feature type="domain" description="Cyclic nucleotide-binding" evidence="4">
    <location>
        <begin position="12"/>
        <end position="99"/>
    </location>
</feature>
<dbReference type="PANTHER" id="PTHR24567">
    <property type="entry name" value="CRP FAMILY TRANSCRIPTIONAL REGULATORY PROTEIN"/>
    <property type="match status" value="1"/>
</dbReference>
<sequence>MPSSCFAERLGDFVPLSTGERSALLRLEERERTLRRGATLVRENDPAGELFILRSGMMMSYVILPDGSRQILRFIFPGDVIALPALVFSRVPETVGALADSVVCPFDRPLMTQLALEQPRLFAVIVAFDQAERAMLTDRIAALGRTSAKARVASVLLDVRNRLRRLDPTIDNSFILGLTQEEIGDATGLTAVHVNRMLRQLEDEALIRRDSGRVTLLDEGRLGRSANYTDRLAGLDLSWLPPAA</sequence>
<dbReference type="RefSeq" id="WP_046409533.1">
    <property type="nucleotide sequence ID" value="NZ_SSTI01000003.1"/>
</dbReference>
<dbReference type="Pfam" id="PF00027">
    <property type="entry name" value="cNMP_binding"/>
    <property type="match status" value="1"/>
</dbReference>
<dbReference type="SUPFAM" id="SSF46785">
    <property type="entry name" value="Winged helix' DNA-binding domain"/>
    <property type="match status" value="1"/>
</dbReference>
<evidence type="ECO:0000313" key="7">
    <source>
        <dbReference type="Proteomes" id="UP000308038"/>
    </source>
</evidence>
<proteinExistence type="predicted"/>
<dbReference type="InterPro" id="IPR018490">
    <property type="entry name" value="cNMP-bd_dom_sf"/>
</dbReference>
<dbReference type="InterPro" id="IPR036390">
    <property type="entry name" value="WH_DNA-bd_sf"/>
</dbReference>
<dbReference type="Gene3D" id="1.10.10.10">
    <property type="entry name" value="Winged helix-like DNA-binding domain superfamily/Winged helix DNA-binding domain"/>
    <property type="match status" value="1"/>
</dbReference>
<evidence type="ECO:0000256" key="1">
    <source>
        <dbReference type="ARBA" id="ARBA00023015"/>
    </source>
</evidence>
<dbReference type="InterPro" id="IPR012318">
    <property type="entry name" value="HTH_CRP"/>
</dbReference>
<keyword evidence="3" id="KW-0804">Transcription</keyword>
<name>A0ABY2QIY8_9SPHN</name>
<dbReference type="CDD" id="cd00092">
    <property type="entry name" value="HTH_CRP"/>
    <property type="match status" value="1"/>
</dbReference>
<evidence type="ECO:0000259" key="5">
    <source>
        <dbReference type="PROSITE" id="PS51063"/>
    </source>
</evidence>
<evidence type="ECO:0000313" key="6">
    <source>
        <dbReference type="EMBL" id="THG40863.1"/>
    </source>
</evidence>
<dbReference type="SMART" id="SM00100">
    <property type="entry name" value="cNMP"/>
    <property type="match status" value="1"/>
</dbReference>
<dbReference type="PROSITE" id="PS51063">
    <property type="entry name" value="HTH_CRP_2"/>
    <property type="match status" value="1"/>
</dbReference>
<evidence type="ECO:0000256" key="3">
    <source>
        <dbReference type="ARBA" id="ARBA00023163"/>
    </source>
</evidence>
<dbReference type="Proteomes" id="UP000308038">
    <property type="component" value="Unassembled WGS sequence"/>
</dbReference>
<dbReference type="InterPro" id="IPR036388">
    <property type="entry name" value="WH-like_DNA-bd_sf"/>
</dbReference>
<comment type="caution">
    <text evidence="6">The sequence shown here is derived from an EMBL/GenBank/DDBJ whole genome shotgun (WGS) entry which is preliminary data.</text>
</comment>
<dbReference type="Gene3D" id="2.60.120.10">
    <property type="entry name" value="Jelly Rolls"/>
    <property type="match status" value="1"/>
</dbReference>
<keyword evidence="1" id="KW-0805">Transcription regulation</keyword>
<gene>
    <name evidence="6" type="ORF">E5988_04495</name>
</gene>
<dbReference type="PANTHER" id="PTHR24567:SF26">
    <property type="entry name" value="REGULATORY PROTEIN YEIL"/>
    <property type="match status" value="1"/>
</dbReference>
<evidence type="ECO:0000259" key="4">
    <source>
        <dbReference type="PROSITE" id="PS50042"/>
    </source>
</evidence>
<dbReference type="InterPro" id="IPR014710">
    <property type="entry name" value="RmlC-like_jellyroll"/>
</dbReference>
<keyword evidence="7" id="KW-1185">Reference proteome</keyword>
<accession>A0ABY2QIY8</accession>
<dbReference type="InterPro" id="IPR050397">
    <property type="entry name" value="Env_Response_Regulators"/>
</dbReference>
<keyword evidence="2" id="KW-0238">DNA-binding</keyword>